<protein>
    <submittedName>
        <fullName evidence="1">Uncharacterized protein</fullName>
    </submittedName>
</protein>
<keyword evidence="2" id="KW-1185">Reference proteome</keyword>
<dbReference type="Proteomes" id="UP001162480">
    <property type="component" value="Chromosome 13"/>
</dbReference>
<dbReference type="AlphaFoldDB" id="A0AA36BD28"/>
<organism evidence="1 2">
    <name type="scientific">Octopus vulgaris</name>
    <name type="common">Common octopus</name>
    <dbReference type="NCBI Taxonomy" id="6645"/>
    <lineage>
        <taxon>Eukaryota</taxon>
        <taxon>Metazoa</taxon>
        <taxon>Spiralia</taxon>
        <taxon>Lophotrochozoa</taxon>
        <taxon>Mollusca</taxon>
        <taxon>Cephalopoda</taxon>
        <taxon>Coleoidea</taxon>
        <taxon>Octopodiformes</taxon>
        <taxon>Octopoda</taxon>
        <taxon>Incirrata</taxon>
        <taxon>Octopodidae</taxon>
        <taxon>Octopus</taxon>
    </lineage>
</organism>
<gene>
    <name evidence="1" type="ORF">OCTVUL_1B030427</name>
</gene>
<proteinExistence type="predicted"/>
<evidence type="ECO:0000313" key="2">
    <source>
        <dbReference type="Proteomes" id="UP001162480"/>
    </source>
</evidence>
<dbReference type="EMBL" id="OX597826">
    <property type="protein sequence ID" value="CAI9731818.1"/>
    <property type="molecule type" value="Genomic_DNA"/>
</dbReference>
<name>A0AA36BD28_OCTVU</name>
<accession>A0AA36BD28</accession>
<evidence type="ECO:0000313" key="1">
    <source>
        <dbReference type="EMBL" id="CAI9731818.1"/>
    </source>
</evidence>
<sequence length="79" mass="9181">MKLKTQRKDCATISYDILDTDSAYCIGLHNRNAPGIKTHCGISRYNRIHRAYKPLFTLSLVDKYHCYDYYSVVIAVTLY</sequence>
<reference evidence="1" key="1">
    <citation type="submission" date="2023-08" db="EMBL/GenBank/DDBJ databases">
        <authorList>
            <person name="Alioto T."/>
            <person name="Alioto T."/>
            <person name="Gomez Garrido J."/>
        </authorList>
    </citation>
    <scope>NUCLEOTIDE SEQUENCE</scope>
</reference>